<gene>
    <name evidence="1" type="ORF">METZ01_LOCUS366769</name>
</gene>
<proteinExistence type="predicted"/>
<reference evidence="1" key="1">
    <citation type="submission" date="2018-05" db="EMBL/GenBank/DDBJ databases">
        <authorList>
            <person name="Lanie J.A."/>
            <person name="Ng W.-L."/>
            <person name="Kazmierczak K.M."/>
            <person name="Andrzejewski T.M."/>
            <person name="Davidsen T.M."/>
            <person name="Wayne K.J."/>
            <person name="Tettelin H."/>
            <person name="Glass J.I."/>
            <person name="Rusch D."/>
            <person name="Podicherti R."/>
            <person name="Tsui H.-C.T."/>
            <person name="Winkler M.E."/>
        </authorList>
    </citation>
    <scope>NUCLEOTIDE SEQUENCE</scope>
</reference>
<evidence type="ECO:0000313" key="1">
    <source>
        <dbReference type="EMBL" id="SVD13915.1"/>
    </source>
</evidence>
<name>A0A382SWS3_9ZZZZ</name>
<dbReference type="AlphaFoldDB" id="A0A382SWS3"/>
<organism evidence="1">
    <name type="scientific">marine metagenome</name>
    <dbReference type="NCBI Taxonomy" id="408172"/>
    <lineage>
        <taxon>unclassified sequences</taxon>
        <taxon>metagenomes</taxon>
        <taxon>ecological metagenomes</taxon>
    </lineage>
</organism>
<protein>
    <submittedName>
        <fullName evidence="1">Uncharacterized protein</fullName>
    </submittedName>
</protein>
<sequence length="123" mass="13998">MSASYHYDTVAFDVRENATMLFFARTNLSGDIEDYLLLMRAIEENFEDSIFLEVNEEQLDGSRLIQAAEMSENMLTLLFSEPVKVFEDAKRIVLTFENSDENRTSMEVGAFRVLGEKLTGGHA</sequence>
<dbReference type="EMBL" id="UINC01131917">
    <property type="protein sequence ID" value="SVD13915.1"/>
    <property type="molecule type" value="Genomic_DNA"/>
</dbReference>
<accession>A0A382SWS3</accession>